<dbReference type="PANTHER" id="PTHR45674">
    <property type="entry name" value="DNA LIGASE 1/3 FAMILY MEMBER"/>
    <property type="match status" value="1"/>
</dbReference>
<dbReference type="GO" id="GO:0006310">
    <property type="term" value="P:DNA recombination"/>
    <property type="evidence" value="ECO:0007669"/>
    <property type="project" value="InterPro"/>
</dbReference>
<dbReference type="InterPro" id="IPR044119">
    <property type="entry name" value="Adenylation_LigC-like"/>
</dbReference>
<dbReference type="Pfam" id="PF04679">
    <property type="entry name" value="DNA_ligase_A_C"/>
    <property type="match status" value="1"/>
</dbReference>
<evidence type="ECO:0000256" key="1">
    <source>
        <dbReference type="ARBA" id="ARBA00007572"/>
    </source>
</evidence>
<dbReference type="InterPro" id="IPR044117">
    <property type="entry name" value="OBF_LigC-like"/>
</dbReference>
<keyword evidence="7" id="KW-1185">Reference proteome</keyword>
<comment type="similarity">
    <text evidence="1">Belongs to the ATP-dependent DNA ligase family.</text>
</comment>
<evidence type="ECO:0000256" key="4">
    <source>
        <dbReference type="ARBA" id="ARBA00034003"/>
    </source>
</evidence>
<dbReference type="PROSITE" id="PS00697">
    <property type="entry name" value="DNA_LIGASE_A1"/>
    <property type="match status" value="1"/>
</dbReference>
<sequence length="414" mass="45735">MILSDAAHTIIGEATARTDEFRTIAASVRVSNEPEEDRVDLPVMPPVKPMLAKTTSGVPREAGLSYEPKWDGFRCIVFRDGDEVELGSRNDRPLTRYFPEVAELLKQALPDRCVVDGEIVVVTEQGLDFDTLQNRLHPAASRVNKLAVETPASFVAFDLLALGDKDLTEEPFAERRRLLETILDTALARVHLTPITQDPDVAEDWFTRFEGAGFDGVMVKGNDLTYLQDKRVMLKVKHERTADCVVAGFRWHKDGEGVGSLLLGLFDDEGNLNHVGVASSFTAARRKELVEELAPLRENALENHPWREWADAAAQARADGKMPGGVSRWTGGKDLSWEALRTELVAEVRYEHVQSGRLRHGGRLVRFRADRTPKSCTYAQLDEAPPAELSAIFTEVPAKGDGAAPAKADSEAKS</sequence>
<protein>
    <recommendedName>
        <fullName evidence="2">DNA ligase (ATP)</fullName>
        <ecNumber evidence="2">6.5.1.1</ecNumber>
    </recommendedName>
</protein>
<evidence type="ECO:0000259" key="5">
    <source>
        <dbReference type="PROSITE" id="PS50160"/>
    </source>
</evidence>
<dbReference type="Proteomes" id="UP000321424">
    <property type="component" value="Unassembled WGS sequence"/>
</dbReference>
<dbReference type="SUPFAM" id="SSF50249">
    <property type="entry name" value="Nucleic acid-binding proteins"/>
    <property type="match status" value="1"/>
</dbReference>
<dbReference type="Gene3D" id="3.30.470.30">
    <property type="entry name" value="DNA ligase/mRNA capping enzyme"/>
    <property type="match status" value="1"/>
</dbReference>
<dbReference type="Pfam" id="PF01068">
    <property type="entry name" value="DNA_ligase_A_M"/>
    <property type="match status" value="1"/>
</dbReference>
<dbReference type="InterPro" id="IPR016059">
    <property type="entry name" value="DNA_ligase_ATP-dep_CS"/>
</dbReference>
<dbReference type="CDD" id="cd07970">
    <property type="entry name" value="OBF_DNA_ligase_LigC"/>
    <property type="match status" value="1"/>
</dbReference>
<evidence type="ECO:0000313" key="6">
    <source>
        <dbReference type="EMBL" id="GEM41547.1"/>
    </source>
</evidence>
<dbReference type="SUPFAM" id="SSF56091">
    <property type="entry name" value="DNA ligase/mRNA capping enzyme, catalytic domain"/>
    <property type="match status" value="1"/>
</dbReference>
<dbReference type="PANTHER" id="PTHR45674:SF4">
    <property type="entry name" value="DNA LIGASE 1"/>
    <property type="match status" value="1"/>
</dbReference>
<dbReference type="InterPro" id="IPR012309">
    <property type="entry name" value="DNA_ligase_ATP-dep_C"/>
</dbReference>
<dbReference type="GO" id="GO:0003910">
    <property type="term" value="F:DNA ligase (ATP) activity"/>
    <property type="evidence" value="ECO:0007669"/>
    <property type="project" value="UniProtKB-EC"/>
</dbReference>
<dbReference type="EMBL" id="BJXA01000053">
    <property type="protein sequence ID" value="GEM41547.1"/>
    <property type="molecule type" value="Genomic_DNA"/>
</dbReference>
<evidence type="ECO:0000313" key="7">
    <source>
        <dbReference type="Proteomes" id="UP000321424"/>
    </source>
</evidence>
<evidence type="ECO:0000256" key="2">
    <source>
        <dbReference type="ARBA" id="ARBA00012727"/>
    </source>
</evidence>
<dbReference type="Gene3D" id="2.40.50.140">
    <property type="entry name" value="Nucleic acid-binding proteins"/>
    <property type="match status" value="1"/>
</dbReference>
<dbReference type="CDD" id="cd07905">
    <property type="entry name" value="Adenylation_DNA_ligase_LigC"/>
    <property type="match status" value="1"/>
</dbReference>
<proteinExistence type="inferred from homology"/>
<dbReference type="InterPro" id="IPR012340">
    <property type="entry name" value="NA-bd_OB-fold"/>
</dbReference>
<feature type="domain" description="ATP-dependent DNA ligase family profile" evidence="5">
    <location>
        <begin position="145"/>
        <end position="271"/>
    </location>
</feature>
<dbReference type="EC" id="6.5.1.1" evidence="2"/>
<dbReference type="NCBIfam" id="NF006078">
    <property type="entry name" value="PRK08224.1"/>
    <property type="match status" value="1"/>
</dbReference>
<dbReference type="InterPro" id="IPR012310">
    <property type="entry name" value="DNA_ligase_ATP-dep_cent"/>
</dbReference>
<keyword evidence="3 6" id="KW-0436">Ligase</keyword>
<reference evidence="6 7" key="1">
    <citation type="submission" date="2019-07" db="EMBL/GenBank/DDBJ databases">
        <title>Whole genome shotgun sequence of Nocardia ninae NBRC 108245.</title>
        <authorList>
            <person name="Hosoyama A."/>
            <person name="Uohara A."/>
            <person name="Ohji S."/>
            <person name="Ichikawa N."/>
        </authorList>
    </citation>
    <scope>NUCLEOTIDE SEQUENCE [LARGE SCALE GENOMIC DNA]</scope>
    <source>
        <strain evidence="6 7">NBRC 108245</strain>
    </source>
</reference>
<comment type="catalytic activity">
    <reaction evidence="4">
        <text>ATP + (deoxyribonucleotide)n-3'-hydroxyl + 5'-phospho-(deoxyribonucleotide)m = (deoxyribonucleotide)n+m + AMP + diphosphate.</text>
        <dbReference type="EC" id="6.5.1.1"/>
    </reaction>
</comment>
<accession>A0A511MN58</accession>
<comment type="caution">
    <text evidence="6">The sequence shown here is derived from an EMBL/GenBank/DDBJ whole genome shotgun (WGS) entry which is preliminary data.</text>
</comment>
<name>A0A511MN58_9NOCA</name>
<evidence type="ECO:0000256" key="3">
    <source>
        <dbReference type="ARBA" id="ARBA00022598"/>
    </source>
</evidence>
<dbReference type="AlphaFoldDB" id="A0A511MN58"/>
<dbReference type="GO" id="GO:0006281">
    <property type="term" value="P:DNA repair"/>
    <property type="evidence" value="ECO:0007669"/>
    <property type="project" value="InterPro"/>
</dbReference>
<gene>
    <name evidence="6" type="primary">lig</name>
    <name evidence="6" type="ORF">NN4_60660</name>
</gene>
<dbReference type="GO" id="GO:0005524">
    <property type="term" value="F:ATP binding"/>
    <property type="evidence" value="ECO:0007669"/>
    <property type="project" value="InterPro"/>
</dbReference>
<organism evidence="6 7">
    <name type="scientific">Nocardia ninae NBRC 108245</name>
    <dbReference type="NCBI Taxonomy" id="1210091"/>
    <lineage>
        <taxon>Bacteria</taxon>
        <taxon>Bacillati</taxon>
        <taxon>Actinomycetota</taxon>
        <taxon>Actinomycetes</taxon>
        <taxon>Mycobacteriales</taxon>
        <taxon>Nocardiaceae</taxon>
        <taxon>Nocardia</taxon>
    </lineage>
</organism>
<dbReference type="PROSITE" id="PS50160">
    <property type="entry name" value="DNA_LIGASE_A3"/>
    <property type="match status" value="1"/>
</dbReference>
<dbReference type="InterPro" id="IPR050191">
    <property type="entry name" value="ATP-dep_DNA_ligase"/>
</dbReference>